<dbReference type="AlphaFoldDB" id="A0A9J6FGF1"/>
<accession>A0A9J6FGF1</accession>
<dbReference type="InterPro" id="IPR029052">
    <property type="entry name" value="Metallo-depent_PP-like"/>
</dbReference>
<dbReference type="OrthoDB" id="1930084at2759"/>
<reference evidence="1 2" key="1">
    <citation type="journal article" date="2020" name="Cell">
        <title>Large-Scale Comparative Analyses of Tick Genomes Elucidate Their Genetic Diversity and Vector Capacities.</title>
        <authorList>
            <consortium name="Tick Genome and Microbiome Consortium (TIGMIC)"/>
            <person name="Jia N."/>
            <person name="Wang J."/>
            <person name="Shi W."/>
            <person name="Du L."/>
            <person name="Sun Y."/>
            <person name="Zhan W."/>
            <person name="Jiang J.F."/>
            <person name="Wang Q."/>
            <person name="Zhang B."/>
            <person name="Ji P."/>
            <person name="Bell-Sakyi L."/>
            <person name="Cui X.M."/>
            <person name="Yuan T.T."/>
            <person name="Jiang B.G."/>
            <person name="Yang W.F."/>
            <person name="Lam T.T."/>
            <person name="Chang Q.C."/>
            <person name="Ding S.J."/>
            <person name="Wang X.J."/>
            <person name="Zhu J.G."/>
            <person name="Ruan X.D."/>
            <person name="Zhao L."/>
            <person name="Wei J.T."/>
            <person name="Ye R.Z."/>
            <person name="Que T.C."/>
            <person name="Du C.H."/>
            <person name="Zhou Y.H."/>
            <person name="Cheng J.X."/>
            <person name="Dai P.F."/>
            <person name="Guo W.B."/>
            <person name="Han X.H."/>
            <person name="Huang E.J."/>
            <person name="Li L.F."/>
            <person name="Wei W."/>
            <person name="Gao Y.C."/>
            <person name="Liu J.Z."/>
            <person name="Shao H.Z."/>
            <person name="Wang X."/>
            <person name="Wang C.C."/>
            <person name="Yang T.C."/>
            <person name="Huo Q.B."/>
            <person name="Li W."/>
            <person name="Chen H.Y."/>
            <person name="Chen S.E."/>
            <person name="Zhou L.G."/>
            <person name="Ni X.B."/>
            <person name="Tian J.H."/>
            <person name="Sheng Y."/>
            <person name="Liu T."/>
            <person name="Pan Y.S."/>
            <person name="Xia L.Y."/>
            <person name="Li J."/>
            <person name="Zhao F."/>
            <person name="Cao W.C."/>
        </authorList>
    </citation>
    <scope>NUCLEOTIDE SEQUENCE [LARGE SCALE GENOMIC DNA]</scope>
    <source>
        <strain evidence="1">HaeL-2018</strain>
    </source>
</reference>
<evidence type="ECO:0000313" key="2">
    <source>
        <dbReference type="Proteomes" id="UP000821853"/>
    </source>
</evidence>
<dbReference type="Proteomes" id="UP000821853">
    <property type="component" value="Unassembled WGS sequence"/>
</dbReference>
<dbReference type="Gene3D" id="3.60.21.10">
    <property type="match status" value="1"/>
</dbReference>
<evidence type="ECO:0000313" key="1">
    <source>
        <dbReference type="EMBL" id="KAH9365390.1"/>
    </source>
</evidence>
<dbReference type="EMBL" id="JABSTR010000003">
    <property type="protein sequence ID" value="KAH9365390.1"/>
    <property type="molecule type" value="Genomic_DNA"/>
</dbReference>
<organism evidence="1 2">
    <name type="scientific">Haemaphysalis longicornis</name>
    <name type="common">Bush tick</name>
    <dbReference type="NCBI Taxonomy" id="44386"/>
    <lineage>
        <taxon>Eukaryota</taxon>
        <taxon>Metazoa</taxon>
        <taxon>Ecdysozoa</taxon>
        <taxon>Arthropoda</taxon>
        <taxon>Chelicerata</taxon>
        <taxon>Arachnida</taxon>
        <taxon>Acari</taxon>
        <taxon>Parasitiformes</taxon>
        <taxon>Ixodida</taxon>
        <taxon>Ixodoidea</taxon>
        <taxon>Ixodidae</taxon>
        <taxon>Haemaphysalinae</taxon>
        <taxon>Haemaphysalis</taxon>
    </lineage>
</organism>
<gene>
    <name evidence="1" type="ORF">HPB48_018591</name>
</gene>
<dbReference type="VEuPathDB" id="VectorBase:HLOH_040126"/>
<protein>
    <submittedName>
        <fullName evidence="1">Uncharacterized protein</fullName>
    </submittedName>
</protein>
<keyword evidence="2" id="KW-1185">Reference proteome</keyword>
<proteinExistence type="predicted"/>
<sequence>MCASISRIYGCHRECKRRFQIKQWKTSVDCFDCLPVTASVDEGNLLLRRVTVHGPPLNGQDQAHPATKRSTTRASCLTLREHTWMGVACPSACVERSLQFTHQALPRVNMQTTRARGRRFRVVLQAPSEDTVFVAQLLRRVRRRRGHNSVRQ</sequence>
<name>A0A9J6FGF1_HAELO</name>
<comment type="caution">
    <text evidence="1">The sequence shown here is derived from an EMBL/GenBank/DDBJ whole genome shotgun (WGS) entry which is preliminary data.</text>
</comment>